<feature type="region of interest" description="Disordered" evidence="2">
    <location>
        <begin position="1"/>
        <end position="118"/>
    </location>
</feature>
<dbReference type="PANTHER" id="PTHR43939">
    <property type="entry name" value="COILED-COIL DOMAIN-CONTAINING PROTEIN 158"/>
    <property type="match status" value="1"/>
</dbReference>
<feature type="coiled-coil region" evidence="1">
    <location>
        <begin position="1738"/>
        <end position="1765"/>
    </location>
</feature>
<feature type="coiled-coil region" evidence="1">
    <location>
        <begin position="394"/>
        <end position="519"/>
    </location>
</feature>
<feature type="coiled-coil region" evidence="1">
    <location>
        <begin position="555"/>
        <end position="684"/>
    </location>
</feature>
<feature type="coiled-coil region" evidence="1">
    <location>
        <begin position="785"/>
        <end position="854"/>
    </location>
</feature>
<name>A0A8B7CC25_PHODC</name>
<dbReference type="Proteomes" id="UP000228380">
    <property type="component" value="Chromosome 14"/>
</dbReference>
<dbReference type="RefSeq" id="XP_008796051.2">
    <property type="nucleotide sequence ID" value="XM_008797829.4"/>
</dbReference>
<feature type="compositionally biased region" description="Basic and acidic residues" evidence="2">
    <location>
        <begin position="104"/>
        <end position="115"/>
    </location>
</feature>
<organism evidence="3 4">
    <name type="scientific">Phoenix dactylifera</name>
    <name type="common">Date palm</name>
    <dbReference type="NCBI Taxonomy" id="42345"/>
    <lineage>
        <taxon>Eukaryota</taxon>
        <taxon>Viridiplantae</taxon>
        <taxon>Streptophyta</taxon>
        <taxon>Embryophyta</taxon>
        <taxon>Tracheophyta</taxon>
        <taxon>Spermatophyta</taxon>
        <taxon>Magnoliopsida</taxon>
        <taxon>Liliopsida</taxon>
        <taxon>Arecaceae</taxon>
        <taxon>Coryphoideae</taxon>
        <taxon>Phoeniceae</taxon>
        <taxon>Phoenix</taxon>
    </lineage>
</organism>
<feature type="coiled-coil region" evidence="1">
    <location>
        <begin position="1095"/>
        <end position="1206"/>
    </location>
</feature>
<keyword evidence="1" id="KW-0175">Coiled coil</keyword>
<evidence type="ECO:0000313" key="4">
    <source>
        <dbReference type="RefSeq" id="XP_008796051.2"/>
    </source>
</evidence>
<evidence type="ECO:0000256" key="1">
    <source>
        <dbReference type="SAM" id="Coils"/>
    </source>
</evidence>
<reference evidence="4" key="2">
    <citation type="submission" date="2025-08" db="UniProtKB">
        <authorList>
            <consortium name="RefSeq"/>
        </authorList>
    </citation>
    <scope>IDENTIFICATION</scope>
    <source>
        <tissue evidence="4">Young leaves</tissue>
    </source>
</reference>
<keyword evidence="3" id="KW-1185">Reference proteome</keyword>
<sequence length="1908" mass="214234">MADHSDTDSSPKASSSSDSNSGGEEEKPIGAIRTPAKAGEDPSAYADPESPSTGQQSSDESGSSDGVLVELPGNPDQESRGLRGNRDSGILVNIDGSMQEPPDEVDRREDAGKEETFEDASDQLGVVGSRSSGLEESMAVIETGESSPGRLATSDLARVRARLEDTMAECRKYKEERELFGRQVVSLRQQLQDMINQQSVLAVNNAELVEHLHQLETEEREEDKALSSPTPLHRMLGDCSKFIHHLKGILGEQLNYDSTVKELRSVLYVKDQEIEDLNVKASESLMSRDVILSYLDALREAWSESLKESSDVVSNRLLASLSSVVGREHGSLEDSAVDGISLIEKKTLLLIEKHMQFLSEIQQVGQCLAEIRPDFANSPENESGIVFSVAREELLESKRKEAFLQERMIKLEEENGKLAQEVKKMKESLGEANAETSKTKMELEQTENRLAAAREKLSIAVSKGKSLVQHRDSLKQSLAEKTSELESCMQELQQKSDALQASEASANELKQLVAEKMAELEGWMLELQQKSDALQASEVSANELKQLVAQRTSELEGCMRELQQKSDALQAAEASADELKLLLAEKTSELERCLHDLQQKYDDLQSTEATAEELKQLLAKKSSELENCLTELQQKSDTLQTAEATAEELKQLLADKTSELEKCLAELRQKSDALETVNARTQELSETHSLVSSLRESLSQRDMVLREIEEIMSTDSTQELHSMEAIDRVRWFVNQKRLADIIFLENHKAKDALSLIGLPESISSSELNSQINWLVNSFTQAKDDIIKLQEEIASTQLAVASHESEFSETHREIDHLTKSILEEKQAKEYLQNEHKNLRCKYEEIAEKLSILSSEKDGLMKVLLEVSEITLDDQPSVDMNVMIEKCMAKIRERIKISFAESEQIERVQSLLYVSSQELKLCEMILEEDLIDRSTMMRLSDELGRVSEELVALRSDKDSLQKELERAEEKSSLLREKLSMAVKKGKGLVQEREGFKHSLDEKSSEIEKLKHDLQLKDSAIHDYQEQINSLSGLPEHIQKLESDIASLKNQRDQSEQILQKSNSTLQRLVDSIENIVLPTDDIFVGPVEKLNWIAEHIKKLQVAEAHMQKELDKVKEEATLYSNRFADASATIKSLEDRLADAEKHISFIADEKKDLQLGRASIEQELEKMREEHYMQASKLADAYATIKSLEDALSQAERNGSLLVAEKTEAESKSKEEIIALNAKLAECMEELAGTHGSLENYSAQLNSHLGHFQMLVKDEGLLSLMTEEFRKKVENLRSMGLLIHNMHEQFAEKGLHLHPEHDHEFTKLFSLSRFEDFLSDNILHNMTSTPDLGDVPSLTSIIEGLHAQAKLLRVRFGGLSKYMDDHLALVLHGLQATRGEFIHLLDLGESLNSDLVKLEAHNQSQEAKIVSLQRAVTALFSACVDATQELQIEFHYLMNLDSNTEEDIMNSSLDSRFRQAVSGGVEGGYADDYAKAADDLLHAARRVKIQCQQLGNVKEVWVTTIDDLKDKLKQAELTVDTAIQDRHLSQERVSTLERDLEALQATCNEMNSQIENYQAIEKMLRNKEEELLSLQRTLTEKERDDQLFSQDQLETLIHKINNMEIPFSELETQSEEFHFSSPVDKLFYIIDKFSELLHRLDILTDENEDMQLIHASHVHEIEQLKKAAEAIGTNYQEFESKRSELFELTVGLEKVIQMLGGSDSIEDQKPKAKALVTVLERLAIASSVDSENSKSRIQELGAKLQAKEKAVDELTAKIKMLEESFHSRPAQTDIVKERTAFEASPAATGSEISEIEDVGPIGKNSISPVTTAAHVRTMRKGSNEHLVLSIDSESDRLIAAQETDDKGHVFKSLNTSGLIPRQGKLIADRVDGIWVSGGRILMSRPGARLGLIAYWIFLHLWLLGTIL</sequence>
<feature type="compositionally biased region" description="Low complexity" evidence="2">
    <location>
        <begin position="10"/>
        <end position="21"/>
    </location>
</feature>
<feature type="coiled-coil region" evidence="1">
    <location>
        <begin position="934"/>
        <end position="1062"/>
    </location>
</feature>
<feature type="compositionally biased region" description="Low complexity" evidence="2">
    <location>
        <begin position="52"/>
        <end position="66"/>
    </location>
</feature>
<dbReference type="OrthoDB" id="10255522at2759"/>
<gene>
    <name evidence="4" type="primary">LOC103711608</name>
</gene>
<reference evidence="3" key="1">
    <citation type="journal article" date="2019" name="Nat. Commun.">
        <title>Genome-wide association mapping of date palm fruit traits.</title>
        <authorList>
            <person name="Hazzouri K.M."/>
            <person name="Gros-Balthazard M."/>
            <person name="Flowers J.M."/>
            <person name="Copetti D."/>
            <person name="Lemansour A."/>
            <person name="Lebrun M."/>
            <person name="Masmoudi K."/>
            <person name="Ferrand S."/>
            <person name="Dhar M.I."/>
            <person name="Fresquez Z.A."/>
            <person name="Rosas U."/>
            <person name="Zhang J."/>
            <person name="Talag J."/>
            <person name="Lee S."/>
            <person name="Kudrna D."/>
            <person name="Powell R.F."/>
            <person name="Leitch I.J."/>
            <person name="Krueger R.R."/>
            <person name="Wing R.A."/>
            <person name="Amiri K.M.A."/>
            <person name="Purugganan M.D."/>
        </authorList>
    </citation>
    <scope>NUCLEOTIDE SEQUENCE [LARGE SCALE GENOMIC DNA]</scope>
    <source>
        <strain evidence="3">cv. Khalas</strain>
    </source>
</reference>
<dbReference type="PANTHER" id="PTHR43939:SF68">
    <property type="entry name" value="CENTROSOMAL PROTEIN OF 290 KDA-LIKE"/>
    <property type="match status" value="1"/>
</dbReference>
<evidence type="ECO:0000313" key="3">
    <source>
        <dbReference type="Proteomes" id="UP000228380"/>
    </source>
</evidence>
<protein>
    <submittedName>
        <fullName evidence="4">Myosin-11-like</fullName>
    </submittedName>
</protein>
<proteinExistence type="predicted"/>
<feature type="compositionally biased region" description="Basic and acidic residues" evidence="2">
    <location>
        <begin position="77"/>
        <end position="86"/>
    </location>
</feature>
<dbReference type="GeneID" id="103711608"/>
<accession>A0A8B7CC25</accession>
<feature type="coiled-coil region" evidence="1">
    <location>
        <begin position="1506"/>
        <end position="1585"/>
    </location>
</feature>
<dbReference type="KEGG" id="pda:103711608"/>
<evidence type="ECO:0000256" key="2">
    <source>
        <dbReference type="SAM" id="MobiDB-lite"/>
    </source>
</evidence>